<accession>A0A371GJR3</accession>
<dbReference type="AlphaFoldDB" id="A0A371GJR3"/>
<gene>
    <name evidence="1" type="ORF">CR513_27346</name>
</gene>
<evidence type="ECO:0008006" key="3">
    <source>
        <dbReference type="Google" id="ProtNLM"/>
    </source>
</evidence>
<dbReference type="OrthoDB" id="8188638at2759"/>
<comment type="caution">
    <text evidence="1">The sequence shown here is derived from an EMBL/GenBank/DDBJ whole genome shotgun (WGS) entry which is preliminary data.</text>
</comment>
<feature type="non-terminal residue" evidence="1">
    <location>
        <position position="1"/>
    </location>
</feature>
<reference evidence="1" key="1">
    <citation type="submission" date="2018-05" db="EMBL/GenBank/DDBJ databases">
        <title>Draft genome of Mucuna pruriens seed.</title>
        <authorList>
            <person name="Nnadi N.E."/>
            <person name="Vos R."/>
            <person name="Hasami M.H."/>
            <person name="Devisetty U.K."/>
            <person name="Aguiy J.C."/>
        </authorList>
    </citation>
    <scope>NUCLEOTIDE SEQUENCE [LARGE SCALE GENOMIC DNA]</scope>
    <source>
        <strain evidence="1">JCA_2017</strain>
    </source>
</reference>
<dbReference type="Proteomes" id="UP000257109">
    <property type="component" value="Unassembled WGS sequence"/>
</dbReference>
<organism evidence="1 2">
    <name type="scientific">Mucuna pruriens</name>
    <name type="common">Velvet bean</name>
    <name type="synonym">Dolichos pruriens</name>
    <dbReference type="NCBI Taxonomy" id="157652"/>
    <lineage>
        <taxon>Eukaryota</taxon>
        <taxon>Viridiplantae</taxon>
        <taxon>Streptophyta</taxon>
        <taxon>Embryophyta</taxon>
        <taxon>Tracheophyta</taxon>
        <taxon>Spermatophyta</taxon>
        <taxon>Magnoliopsida</taxon>
        <taxon>eudicotyledons</taxon>
        <taxon>Gunneridae</taxon>
        <taxon>Pentapetalae</taxon>
        <taxon>rosids</taxon>
        <taxon>fabids</taxon>
        <taxon>Fabales</taxon>
        <taxon>Fabaceae</taxon>
        <taxon>Papilionoideae</taxon>
        <taxon>50 kb inversion clade</taxon>
        <taxon>NPAAA clade</taxon>
        <taxon>indigoferoid/millettioid clade</taxon>
        <taxon>Phaseoleae</taxon>
        <taxon>Mucuna</taxon>
    </lineage>
</organism>
<proteinExistence type="predicted"/>
<dbReference type="EMBL" id="QJKJ01005293">
    <property type="protein sequence ID" value="RDX90760.1"/>
    <property type="molecule type" value="Genomic_DNA"/>
</dbReference>
<sequence length="156" mass="17810">MENFNETITPIETNVKLIKKEVEKSIIVDISFGIGLVGWIMSDSRVSHIVAAKHKKLKDKADKKRIFDSLFQFLNASISWWSNNQSVVTLSSCEAKYSCFTSILSNSILGQKSNCTRKKQAIETKFHFLRDQVCKGRLELVYCCIELQVTNFLLNP</sequence>
<keyword evidence="2" id="KW-1185">Reference proteome</keyword>
<evidence type="ECO:0000313" key="2">
    <source>
        <dbReference type="Proteomes" id="UP000257109"/>
    </source>
</evidence>
<name>A0A371GJR3_MUCPR</name>
<evidence type="ECO:0000313" key="1">
    <source>
        <dbReference type="EMBL" id="RDX90760.1"/>
    </source>
</evidence>
<protein>
    <recommendedName>
        <fullName evidence="3">Copia protein</fullName>
    </recommendedName>
</protein>